<feature type="region of interest" description="Disordered" evidence="1">
    <location>
        <begin position="471"/>
        <end position="493"/>
    </location>
</feature>
<name>A0A7C9NQ37_9PROT</name>
<dbReference type="InterPro" id="IPR017467">
    <property type="entry name" value="CHP03016_PEP-CTERM"/>
</dbReference>
<organism evidence="2 3">
    <name type="scientific">Sulfuriferula multivorans</name>
    <dbReference type="NCBI Taxonomy" id="1559896"/>
    <lineage>
        <taxon>Bacteria</taxon>
        <taxon>Pseudomonadati</taxon>
        <taxon>Pseudomonadota</taxon>
        <taxon>Betaproteobacteria</taxon>
        <taxon>Nitrosomonadales</taxon>
        <taxon>Sulfuricellaceae</taxon>
        <taxon>Sulfuriferula</taxon>
    </lineage>
</organism>
<comment type="caution">
    <text evidence="2">The sequence shown here is derived from an EMBL/GenBank/DDBJ whole genome shotgun (WGS) entry which is preliminary data.</text>
</comment>
<evidence type="ECO:0000313" key="2">
    <source>
        <dbReference type="EMBL" id="NDP47102.1"/>
    </source>
</evidence>
<dbReference type="Proteomes" id="UP000483432">
    <property type="component" value="Unassembled WGS sequence"/>
</dbReference>
<protein>
    <submittedName>
        <fullName evidence="2">TIGR03016 family PEP-CTERM system-associated outer membrane protein</fullName>
    </submittedName>
</protein>
<evidence type="ECO:0000256" key="1">
    <source>
        <dbReference type="SAM" id="MobiDB-lite"/>
    </source>
</evidence>
<evidence type="ECO:0000313" key="3">
    <source>
        <dbReference type="Proteomes" id="UP000483432"/>
    </source>
</evidence>
<proteinExistence type="predicted"/>
<dbReference type="AlphaFoldDB" id="A0A7C9NQ37"/>
<dbReference type="Gene3D" id="2.40.160.10">
    <property type="entry name" value="Porin"/>
    <property type="match status" value="1"/>
</dbReference>
<sequence>MAMACALPAYAVDWRFEPSVGASATYTDNVNQSASNPEDALILSVTPGFSLRSHGSRRVQATMNYSLTGVSRYSENNSTDLFHNLAAVGKAELIEDFLFLDGTASISQTLLSLTGSPADATTNSANRATVGVYSLSPYIQKRFGTFATGQARFSTGGVIFGDNAGSDSVSNTFTAGVNSGPRFNDLSWGLNYSLRQLDSSATGGNSTFERASATAGYALTRKFRIFGTYGQERNEYLNASGADGVFYSGGFGWAPSRRTSIEASIGERYFGRTYSLLASHKMRATNIRVSYSEDVSDISQQLTQDSGRIYWECGRRLREAPDSPHPTCNGPYTGTQVALYYSSLGFQLSDLIAAGFLDRVLANGVYVIKSFNAGVSWSRSRLGLGLSAFDTKRIFQSISGTEDHTQGVSGTVSYRLSPRTNANGSVTLTRNSTVSPITPSRQDDLATLSLGMDHRFDKDLSGALTYRYQQRSSDAPNADFNENSLTATANMRF</sequence>
<dbReference type="InterPro" id="IPR023614">
    <property type="entry name" value="Porin_dom_sf"/>
</dbReference>
<accession>A0A7C9NQ37</accession>
<dbReference type="NCBIfam" id="TIGR03016">
    <property type="entry name" value="pepcterm_hypo_1"/>
    <property type="match status" value="1"/>
</dbReference>
<dbReference type="EMBL" id="JAAFGW010000013">
    <property type="protein sequence ID" value="NDP47102.1"/>
    <property type="molecule type" value="Genomic_DNA"/>
</dbReference>
<gene>
    <name evidence="2" type="ORF">GZ085_01680</name>
</gene>
<reference evidence="2 3" key="1">
    <citation type="submission" date="2019-09" db="EMBL/GenBank/DDBJ databases">
        <title>H2 Metabolism Revealed by Metagenomic Analysis in Subglacial Sediment of East Antarctica.</title>
        <authorList>
            <person name="Yang Z."/>
            <person name="Zhang Y."/>
            <person name="Lv Y."/>
            <person name="Yan W."/>
            <person name="Xiao X."/>
            <person name="Sun B."/>
            <person name="Ma H."/>
        </authorList>
    </citation>
    <scope>NUCLEOTIDE SEQUENCE [LARGE SCALE GENOMIC DNA]</scope>
    <source>
        <strain evidence="2">Bin2_2</strain>
    </source>
</reference>
<dbReference type="SUPFAM" id="SSF56935">
    <property type="entry name" value="Porins"/>
    <property type="match status" value="2"/>
</dbReference>